<keyword evidence="1" id="KW-0812">Transmembrane</keyword>
<dbReference type="KEGG" id="cavi:CAV_1503"/>
<name>A0A222MYP7_9BACT</name>
<dbReference type="EMBL" id="CP022347">
    <property type="protein sequence ID" value="ASQ31113.1"/>
    <property type="molecule type" value="Genomic_DNA"/>
</dbReference>
<accession>A0A222MYP7</accession>
<keyword evidence="3" id="KW-1185">Reference proteome</keyword>
<dbReference type="Proteomes" id="UP000201169">
    <property type="component" value="Chromosome"/>
</dbReference>
<sequence length="73" mass="8793">MEGIAKFLGSISKEEWAVFQGYGFFFLVLFLVIVLYAYWFHLYRREKRGERNYEKYADLALKDDINDTVLEKK</sequence>
<keyword evidence="1" id="KW-1133">Transmembrane helix</keyword>
<evidence type="ECO:0000313" key="3">
    <source>
        <dbReference type="Proteomes" id="UP000201169"/>
    </source>
</evidence>
<evidence type="ECO:0000313" key="2">
    <source>
        <dbReference type="EMBL" id="ASQ31113.1"/>
    </source>
</evidence>
<dbReference type="RefSeq" id="WP_094325922.1">
    <property type="nucleotide sequence ID" value="NZ_CP022347.1"/>
</dbReference>
<organism evidence="2 3">
    <name type="scientific">Campylobacter avium LMG 24591</name>
    <dbReference type="NCBI Taxonomy" id="522484"/>
    <lineage>
        <taxon>Bacteria</taxon>
        <taxon>Pseudomonadati</taxon>
        <taxon>Campylobacterota</taxon>
        <taxon>Epsilonproteobacteria</taxon>
        <taxon>Campylobacterales</taxon>
        <taxon>Campylobacteraceae</taxon>
        <taxon>Campylobacter</taxon>
    </lineage>
</organism>
<dbReference type="AlphaFoldDB" id="A0A222MYP7"/>
<protein>
    <submittedName>
        <fullName evidence="2">Cytochrome c oxidase CcoNOPQ, cbb3-type, subunit IV</fullName>
        <ecNumber evidence="2">1.9.3.1</ecNumber>
    </submittedName>
</protein>
<dbReference type="GO" id="GO:0016491">
    <property type="term" value="F:oxidoreductase activity"/>
    <property type="evidence" value="ECO:0007669"/>
    <property type="project" value="UniProtKB-KW"/>
</dbReference>
<keyword evidence="1" id="KW-0472">Membrane</keyword>
<dbReference type="InterPro" id="IPR014107">
    <property type="entry name" value="Cyt_c_oxidase_cbb3_CcoQ"/>
</dbReference>
<dbReference type="InterPro" id="IPR008621">
    <property type="entry name" value="Cbb3-typ_cyt_oxidase_comp"/>
</dbReference>
<keyword evidence="2" id="KW-0560">Oxidoreductase</keyword>
<reference evidence="2 3" key="1">
    <citation type="submission" date="2017-07" db="EMBL/GenBank/DDBJ databases">
        <title>Analysis of two Campylobacter avium genomes and identification of a novel hippuricase gene.</title>
        <authorList>
            <person name="Miller W.G."/>
            <person name="Chapman M.H."/>
            <person name="Yee E."/>
            <person name="Revez J."/>
            <person name="Bono J.L."/>
            <person name="Rossi M."/>
        </authorList>
    </citation>
    <scope>NUCLEOTIDE SEQUENCE [LARGE SCALE GENOMIC DNA]</scope>
    <source>
        <strain evidence="2 3">LMG 24591</strain>
    </source>
</reference>
<dbReference type="EC" id="1.9.3.1" evidence="2"/>
<dbReference type="NCBIfam" id="TIGR02736">
    <property type="entry name" value="cbb3_Q_epsi"/>
    <property type="match status" value="1"/>
</dbReference>
<dbReference type="OrthoDB" id="5334837at2"/>
<evidence type="ECO:0000256" key="1">
    <source>
        <dbReference type="SAM" id="Phobius"/>
    </source>
</evidence>
<feature type="transmembrane region" description="Helical" evidence="1">
    <location>
        <begin position="22"/>
        <end position="43"/>
    </location>
</feature>
<gene>
    <name evidence="2" type="primary">ccoQ</name>
    <name evidence="2" type="ORF">CAV_1503</name>
</gene>
<proteinExistence type="predicted"/>
<dbReference type="Pfam" id="PF05545">
    <property type="entry name" value="FixQ"/>
    <property type="match status" value="1"/>
</dbReference>